<organism evidence="2 3">
    <name type="scientific">Ramlibacter rhizophilus</name>
    <dbReference type="NCBI Taxonomy" id="1781167"/>
    <lineage>
        <taxon>Bacteria</taxon>
        <taxon>Pseudomonadati</taxon>
        <taxon>Pseudomonadota</taxon>
        <taxon>Betaproteobacteria</taxon>
        <taxon>Burkholderiales</taxon>
        <taxon>Comamonadaceae</taxon>
        <taxon>Ramlibacter</taxon>
    </lineage>
</organism>
<feature type="region of interest" description="Disordered" evidence="1">
    <location>
        <begin position="1"/>
        <end position="71"/>
    </location>
</feature>
<dbReference type="EMBL" id="SMLL01000010">
    <property type="protein sequence ID" value="TFY96257.1"/>
    <property type="molecule type" value="Genomic_DNA"/>
</dbReference>
<accession>A0A4Z0BD74</accession>
<evidence type="ECO:0000313" key="2">
    <source>
        <dbReference type="EMBL" id="TFY96257.1"/>
    </source>
</evidence>
<gene>
    <name evidence="2" type="ORF">EZ242_21665</name>
</gene>
<sequence length="71" mass="7697">MTEKFRASDATEWNSHGHMGRGKVRRKLTARTLLKGHAYLGETGQEPGREPRAAPEAAGGEARPSPGRRTG</sequence>
<reference evidence="2 3" key="1">
    <citation type="submission" date="2019-03" db="EMBL/GenBank/DDBJ databases">
        <title>Ramlibacter rhizophilus CCTCC AB2015357, whole genome shotgun sequence.</title>
        <authorList>
            <person name="Zhang X."/>
            <person name="Feng G."/>
            <person name="Zhu H."/>
        </authorList>
    </citation>
    <scope>NUCLEOTIDE SEQUENCE [LARGE SCALE GENOMIC DNA]</scope>
    <source>
        <strain evidence="2 3">CCTCC AB2015357</strain>
    </source>
</reference>
<name>A0A4Z0BD74_9BURK</name>
<evidence type="ECO:0000256" key="1">
    <source>
        <dbReference type="SAM" id="MobiDB-lite"/>
    </source>
</evidence>
<proteinExistence type="predicted"/>
<dbReference type="Proteomes" id="UP000297564">
    <property type="component" value="Unassembled WGS sequence"/>
</dbReference>
<dbReference type="RefSeq" id="WP_135287287.1">
    <property type="nucleotide sequence ID" value="NZ_SMLL01000010.1"/>
</dbReference>
<protein>
    <submittedName>
        <fullName evidence="2">DUF2945 domain-containing protein</fullName>
    </submittedName>
</protein>
<comment type="caution">
    <text evidence="2">The sequence shown here is derived from an EMBL/GenBank/DDBJ whole genome shotgun (WGS) entry which is preliminary data.</text>
</comment>
<dbReference type="OrthoDB" id="71751at2"/>
<keyword evidence="3" id="KW-1185">Reference proteome</keyword>
<evidence type="ECO:0000313" key="3">
    <source>
        <dbReference type="Proteomes" id="UP000297564"/>
    </source>
</evidence>
<feature type="compositionally biased region" description="Basic residues" evidence="1">
    <location>
        <begin position="18"/>
        <end position="29"/>
    </location>
</feature>
<dbReference type="AlphaFoldDB" id="A0A4Z0BD74"/>
<feature type="compositionally biased region" description="Low complexity" evidence="1">
    <location>
        <begin position="54"/>
        <end position="71"/>
    </location>
</feature>